<comment type="similarity">
    <text evidence="2">Belongs to the AB hydrolase superfamily. FUS2 hydrolase family.</text>
</comment>
<dbReference type="Proteomes" id="UP001165653">
    <property type="component" value="Unassembled WGS sequence"/>
</dbReference>
<keyword evidence="6" id="KW-1185">Reference proteome</keyword>
<comment type="caution">
    <text evidence="5">The sequence shown here is derived from an EMBL/GenBank/DDBJ whole genome shotgun (WGS) entry which is preliminary data.</text>
</comment>
<feature type="domain" description="Serine aminopeptidase S33" evidence="4">
    <location>
        <begin position="165"/>
        <end position="220"/>
    </location>
</feature>
<dbReference type="InterPro" id="IPR000073">
    <property type="entry name" value="AB_hydrolase_1"/>
</dbReference>
<proteinExistence type="inferred from homology"/>
<organism evidence="5 6">
    <name type="scientific">Luteolibacter rhizosphaerae</name>
    <dbReference type="NCBI Taxonomy" id="2989719"/>
    <lineage>
        <taxon>Bacteria</taxon>
        <taxon>Pseudomonadati</taxon>
        <taxon>Verrucomicrobiota</taxon>
        <taxon>Verrucomicrobiia</taxon>
        <taxon>Verrucomicrobiales</taxon>
        <taxon>Verrucomicrobiaceae</taxon>
        <taxon>Luteolibacter</taxon>
    </lineage>
</organism>
<dbReference type="RefSeq" id="WP_264514384.1">
    <property type="nucleotide sequence ID" value="NZ_JAPDDR010000007.1"/>
</dbReference>
<feature type="domain" description="AB hydrolase-1" evidence="3">
    <location>
        <begin position="27"/>
        <end position="129"/>
    </location>
</feature>
<dbReference type="InterPro" id="IPR050261">
    <property type="entry name" value="FrsA_esterase"/>
</dbReference>
<dbReference type="PANTHER" id="PTHR22946">
    <property type="entry name" value="DIENELACTONE HYDROLASE DOMAIN-CONTAINING PROTEIN-RELATED"/>
    <property type="match status" value="1"/>
</dbReference>
<protein>
    <submittedName>
        <fullName evidence="5">Lysophospholipase</fullName>
    </submittedName>
</protein>
<reference evidence="5" key="1">
    <citation type="submission" date="2022-10" db="EMBL/GenBank/DDBJ databases">
        <title>Luteolibacter sp. GHJ8, whole genome shotgun sequencing project.</title>
        <authorList>
            <person name="Zhao G."/>
            <person name="Shen L."/>
        </authorList>
    </citation>
    <scope>NUCLEOTIDE SEQUENCE</scope>
    <source>
        <strain evidence="5">GHJ8</strain>
    </source>
</reference>
<dbReference type="InterPro" id="IPR022742">
    <property type="entry name" value="Hydrolase_4"/>
</dbReference>
<keyword evidence="1" id="KW-0378">Hydrolase</keyword>
<dbReference type="Pfam" id="PF00561">
    <property type="entry name" value="Abhydrolase_1"/>
    <property type="match status" value="1"/>
</dbReference>
<accession>A0ABT3G5T8</accession>
<dbReference type="Gene3D" id="3.40.50.1820">
    <property type="entry name" value="alpha/beta hydrolase"/>
    <property type="match status" value="1"/>
</dbReference>
<evidence type="ECO:0000259" key="4">
    <source>
        <dbReference type="Pfam" id="PF12146"/>
    </source>
</evidence>
<dbReference type="SUPFAM" id="SSF53474">
    <property type="entry name" value="alpha/beta-Hydrolases"/>
    <property type="match status" value="1"/>
</dbReference>
<sequence>MDLPEFRNRQGEKLDTAFHEGSREGVLVILAHGVTGNKDRPLLVNLAEGLAARGWSCLRLSWTGNGASEGDFRDATISKESGDLRDVLDALPPRLKIAYVGHSMGGAVGVMTAASEERIRVLVSLAGMVRTEEFCEREFGSVIPDKGFMWDNPDCPLSRKYVDDMESIGDLFDEVGQINVPWLLIHGTADDVVLIQDSQDAYDTAEEPKRLVEIAGAEHSFDEKSYPQVITEVADWLDEHLS</sequence>
<evidence type="ECO:0000256" key="1">
    <source>
        <dbReference type="ARBA" id="ARBA00022801"/>
    </source>
</evidence>
<evidence type="ECO:0000313" key="5">
    <source>
        <dbReference type="EMBL" id="MCW1914849.1"/>
    </source>
</evidence>
<dbReference type="EMBL" id="JAPDDR010000007">
    <property type="protein sequence ID" value="MCW1914849.1"/>
    <property type="molecule type" value="Genomic_DNA"/>
</dbReference>
<dbReference type="PANTHER" id="PTHR22946:SF9">
    <property type="entry name" value="POLYKETIDE TRANSFERASE AF380"/>
    <property type="match status" value="1"/>
</dbReference>
<name>A0ABT3G5T8_9BACT</name>
<evidence type="ECO:0000313" key="6">
    <source>
        <dbReference type="Proteomes" id="UP001165653"/>
    </source>
</evidence>
<evidence type="ECO:0000256" key="2">
    <source>
        <dbReference type="ARBA" id="ARBA00038115"/>
    </source>
</evidence>
<dbReference type="Pfam" id="PF12146">
    <property type="entry name" value="Hydrolase_4"/>
    <property type="match status" value="1"/>
</dbReference>
<gene>
    <name evidence="5" type="ORF">OJ996_14775</name>
</gene>
<evidence type="ECO:0000259" key="3">
    <source>
        <dbReference type="Pfam" id="PF00561"/>
    </source>
</evidence>
<dbReference type="InterPro" id="IPR029058">
    <property type="entry name" value="AB_hydrolase_fold"/>
</dbReference>